<dbReference type="EMBL" id="DSXR01000011">
    <property type="protein sequence ID" value="HGS86103.1"/>
    <property type="molecule type" value="Genomic_DNA"/>
</dbReference>
<dbReference type="NCBIfam" id="TIGR00974">
    <property type="entry name" value="3a0107s02c"/>
    <property type="match status" value="1"/>
</dbReference>
<accession>A0A7C4KZV6</accession>
<comment type="similarity">
    <text evidence="2 8">Belongs to the binding-protein-dependent transport system permease family. CysTW subfamily.</text>
</comment>
<evidence type="ECO:0000313" key="10">
    <source>
        <dbReference type="EMBL" id="HGS86103.1"/>
    </source>
</evidence>
<name>A0A7C4KZV6_9CHLR</name>
<evidence type="ECO:0000256" key="7">
    <source>
        <dbReference type="ARBA" id="ARBA00023136"/>
    </source>
</evidence>
<feature type="transmembrane region" description="Helical" evidence="8">
    <location>
        <begin position="188"/>
        <end position="209"/>
    </location>
</feature>
<evidence type="ECO:0000256" key="2">
    <source>
        <dbReference type="ARBA" id="ARBA00007069"/>
    </source>
</evidence>
<feature type="transmembrane region" description="Helical" evidence="8">
    <location>
        <begin position="230"/>
        <end position="250"/>
    </location>
</feature>
<dbReference type="PANTHER" id="PTHR43470">
    <property type="entry name" value="PHOSPHATE TRANSPORT SYSTEM PERMEASE PROTEIN PSTA-RELATED"/>
    <property type="match status" value="1"/>
</dbReference>
<feature type="transmembrane region" description="Helical" evidence="8">
    <location>
        <begin position="28"/>
        <end position="49"/>
    </location>
</feature>
<evidence type="ECO:0000259" key="9">
    <source>
        <dbReference type="PROSITE" id="PS50928"/>
    </source>
</evidence>
<keyword evidence="4 8" id="KW-1003">Cell membrane</keyword>
<dbReference type="GO" id="GO:0005315">
    <property type="term" value="F:phosphate transmembrane transporter activity"/>
    <property type="evidence" value="ECO:0007669"/>
    <property type="project" value="InterPro"/>
</dbReference>
<keyword evidence="5 8" id="KW-0812">Transmembrane</keyword>
<dbReference type="Pfam" id="PF00528">
    <property type="entry name" value="BPD_transp_1"/>
    <property type="match status" value="1"/>
</dbReference>
<reference evidence="10" key="1">
    <citation type="journal article" date="2020" name="mSystems">
        <title>Genome- and Community-Level Interaction Insights into Carbon Utilization and Element Cycling Functions of Hydrothermarchaeota in Hydrothermal Sediment.</title>
        <authorList>
            <person name="Zhou Z."/>
            <person name="Liu Y."/>
            <person name="Xu W."/>
            <person name="Pan J."/>
            <person name="Luo Z.H."/>
            <person name="Li M."/>
        </authorList>
    </citation>
    <scope>NUCLEOTIDE SEQUENCE [LARGE SCALE GENOMIC DNA]</scope>
    <source>
        <strain evidence="10">SpSt-556</strain>
    </source>
</reference>
<dbReference type="SUPFAM" id="SSF161098">
    <property type="entry name" value="MetI-like"/>
    <property type="match status" value="1"/>
</dbReference>
<feature type="transmembrane region" description="Helical" evidence="8">
    <location>
        <begin position="386"/>
        <end position="408"/>
    </location>
</feature>
<evidence type="ECO:0000256" key="5">
    <source>
        <dbReference type="ARBA" id="ARBA00022692"/>
    </source>
</evidence>
<evidence type="ECO:0000256" key="1">
    <source>
        <dbReference type="ARBA" id="ARBA00004651"/>
    </source>
</evidence>
<feature type="domain" description="ABC transmembrane type-1" evidence="9">
    <location>
        <begin position="184"/>
        <end position="405"/>
    </location>
</feature>
<gene>
    <name evidence="10" type="primary">pstA</name>
    <name evidence="10" type="ORF">ENT17_00615</name>
</gene>
<dbReference type="InterPro" id="IPR035906">
    <property type="entry name" value="MetI-like_sf"/>
</dbReference>
<dbReference type="CDD" id="cd06261">
    <property type="entry name" value="TM_PBP2"/>
    <property type="match status" value="1"/>
</dbReference>
<dbReference type="InterPro" id="IPR005672">
    <property type="entry name" value="Phosphate_PstA"/>
</dbReference>
<keyword evidence="6 8" id="KW-1133">Transmembrane helix</keyword>
<dbReference type="AlphaFoldDB" id="A0A7C4KZV6"/>
<comment type="caution">
    <text evidence="8">Lacks conserved residue(s) required for the propagation of feature annotation.</text>
</comment>
<dbReference type="InterPro" id="IPR000515">
    <property type="entry name" value="MetI-like"/>
</dbReference>
<proteinExistence type="inferred from homology"/>
<dbReference type="PROSITE" id="PS50928">
    <property type="entry name" value="ABC_TM1"/>
    <property type="match status" value="1"/>
</dbReference>
<dbReference type="PANTHER" id="PTHR43470:SF5">
    <property type="entry name" value="PHOSPHATE TRANSPORT SYSTEM PERMEASE PROTEIN PSTA"/>
    <property type="match status" value="1"/>
</dbReference>
<comment type="caution">
    <text evidence="10">The sequence shown here is derived from an EMBL/GenBank/DDBJ whole genome shotgun (WGS) entry which is preliminary data.</text>
</comment>
<organism evidence="10">
    <name type="scientific">Bellilinea caldifistulae</name>
    <dbReference type="NCBI Taxonomy" id="360411"/>
    <lineage>
        <taxon>Bacteria</taxon>
        <taxon>Bacillati</taxon>
        <taxon>Chloroflexota</taxon>
        <taxon>Anaerolineae</taxon>
        <taxon>Anaerolineales</taxon>
        <taxon>Anaerolineaceae</taxon>
        <taxon>Bellilinea</taxon>
    </lineage>
</organism>
<dbReference type="GO" id="GO:0035435">
    <property type="term" value="P:phosphate ion transmembrane transport"/>
    <property type="evidence" value="ECO:0007669"/>
    <property type="project" value="InterPro"/>
</dbReference>
<sequence length="416" mass="46092">MKDFISSATQDDQPFEKFLRRRHKIAKVWQAVFYASTLIAIVFLATLLVNISNRAFGYVAVENRIDPDTLAARPLDDLTEEELAAVIRERLRPNRVRTIERDSGALEQQTWDQLYAIVIEEIVQPKVVKSYPLLESLFFPERVRLDVAENYPQAELEFRSWLNTRFLRVPMSSRPELAGVRTAVLGSMYLILITISIAFPLGVGAAIYLEEYAIGENRINRIIQTNIDNLAGVPSIIYGILGLAVFVRTLGTFTSGAFFGVEGASTGRTLISAGLTMALLILPILIINAQEAIRAVPNSIRQAAYGLGATKWQTVWYHVLPYAMPGILTGTILAISRAIGETAPLIVVGASTFIVSDPTGPFSNFTALPIQIYNWTTRPQDAFRNIAAAAILVLLISLLSLNAIAILLRNRFSKRI</sequence>
<feature type="transmembrane region" description="Helical" evidence="8">
    <location>
        <begin position="270"/>
        <end position="293"/>
    </location>
</feature>
<dbReference type="Gene3D" id="1.10.3720.10">
    <property type="entry name" value="MetI-like"/>
    <property type="match status" value="1"/>
</dbReference>
<evidence type="ECO:0000256" key="4">
    <source>
        <dbReference type="ARBA" id="ARBA00022475"/>
    </source>
</evidence>
<dbReference type="GO" id="GO:0005886">
    <property type="term" value="C:plasma membrane"/>
    <property type="evidence" value="ECO:0007669"/>
    <property type="project" value="UniProtKB-SubCell"/>
</dbReference>
<evidence type="ECO:0000256" key="3">
    <source>
        <dbReference type="ARBA" id="ARBA00022448"/>
    </source>
</evidence>
<comment type="subcellular location">
    <subcellularLocation>
        <location evidence="1 8">Cell membrane</location>
        <topology evidence="1 8">Multi-pass membrane protein</topology>
    </subcellularLocation>
</comment>
<keyword evidence="3" id="KW-0813">Transport</keyword>
<evidence type="ECO:0000256" key="6">
    <source>
        <dbReference type="ARBA" id="ARBA00022989"/>
    </source>
</evidence>
<protein>
    <recommendedName>
        <fullName evidence="8">Phosphate transport system permease protein PstA</fullName>
    </recommendedName>
</protein>
<keyword evidence="7 8" id="KW-0472">Membrane</keyword>
<evidence type="ECO:0000256" key="8">
    <source>
        <dbReference type="RuleBase" id="RU363043"/>
    </source>
</evidence>